<comment type="catalytic activity">
    <reaction evidence="10">
        <text>N-terminal L-methionyl-[transmembrane protein] + acetyl-CoA = N-terminal N(alpha)-acetyl-L-methionyl-[transmembrane protein] + CoA + H(+)</text>
        <dbReference type="Rhea" id="RHEA:50604"/>
        <dbReference type="Rhea" id="RHEA-COMP:12745"/>
        <dbReference type="Rhea" id="RHEA-COMP:12746"/>
        <dbReference type="ChEBI" id="CHEBI:15378"/>
        <dbReference type="ChEBI" id="CHEBI:57287"/>
        <dbReference type="ChEBI" id="CHEBI:57288"/>
        <dbReference type="ChEBI" id="CHEBI:64731"/>
        <dbReference type="ChEBI" id="CHEBI:133414"/>
        <dbReference type="EC" id="2.3.1.259"/>
    </reaction>
</comment>
<dbReference type="GO" id="GO:0004402">
    <property type="term" value="F:histone acetyltransferase activity"/>
    <property type="evidence" value="ECO:0007669"/>
    <property type="project" value="TreeGrafter"/>
</dbReference>
<evidence type="ECO:0000256" key="6">
    <source>
        <dbReference type="ARBA" id="ARBA00025774"/>
    </source>
</evidence>
<dbReference type="InterPro" id="IPR000182">
    <property type="entry name" value="GNAT_dom"/>
</dbReference>
<evidence type="ECO:0000313" key="12">
    <source>
        <dbReference type="EMBL" id="OWA51445.1"/>
    </source>
</evidence>
<reference evidence="13" key="1">
    <citation type="submission" date="2017-01" db="EMBL/GenBank/DDBJ databases">
        <title>Comparative genomics of anhydrobiosis in the tardigrade Hypsibius dujardini.</title>
        <authorList>
            <person name="Yoshida Y."/>
            <person name="Koutsovoulos G."/>
            <person name="Laetsch D."/>
            <person name="Stevens L."/>
            <person name="Kumar S."/>
            <person name="Horikawa D."/>
            <person name="Ishino K."/>
            <person name="Komine S."/>
            <person name="Tomita M."/>
            <person name="Blaxter M."/>
            <person name="Arakawa K."/>
        </authorList>
    </citation>
    <scope>NUCLEOTIDE SEQUENCE [LARGE SCALE GENOMIC DNA]</scope>
    <source>
        <strain evidence="13">Z151</strain>
    </source>
</reference>
<dbReference type="PANTHER" id="PTHR14744:SF15">
    <property type="entry name" value="N-ALPHA-ACETYLTRANSFERASE 60"/>
    <property type="match status" value="1"/>
</dbReference>
<comment type="caution">
    <text evidence="12">The sequence shown here is derived from an EMBL/GenBank/DDBJ whole genome shotgun (WGS) entry which is preliminary data.</text>
</comment>
<keyword evidence="4" id="KW-0156">Chromatin regulator</keyword>
<evidence type="ECO:0000256" key="1">
    <source>
        <dbReference type="ARBA" id="ARBA00013184"/>
    </source>
</evidence>
<organism evidence="12 13">
    <name type="scientific">Hypsibius exemplaris</name>
    <name type="common">Freshwater tardigrade</name>
    <dbReference type="NCBI Taxonomy" id="2072580"/>
    <lineage>
        <taxon>Eukaryota</taxon>
        <taxon>Metazoa</taxon>
        <taxon>Ecdysozoa</taxon>
        <taxon>Tardigrada</taxon>
        <taxon>Eutardigrada</taxon>
        <taxon>Parachela</taxon>
        <taxon>Hypsibioidea</taxon>
        <taxon>Hypsibiidae</taxon>
        <taxon>Hypsibius</taxon>
    </lineage>
</organism>
<dbReference type="PANTHER" id="PTHR14744">
    <property type="entry name" value="N-ALPHA-ACETYLTRANSFERASE 60"/>
    <property type="match status" value="1"/>
</dbReference>
<dbReference type="InterPro" id="IPR016181">
    <property type="entry name" value="Acyl_CoA_acyltransferase"/>
</dbReference>
<dbReference type="PROSITE" id="PS51186">
    <property type="entry name" value="GNAT"/>
    <property type="match status" value="1"/>
</dbReference>
<dbReference type="EC" id="2.3.1.48" evidence="1"/>
<dbReference type="AlphaFoldDB" id="A0A9X6NCJ5"/>
<keyword evidence="3" id="KW-0159">Chromosome partition</keyword>
<evidence type="ECO:0000256" key="10">
    <source>
        <dbReference type="ARBA" id="ARBA00048848"/>
    </source>
</evidence>
<evidence type="ECO:0000256" key="5">
    <source>
        <dbReference type="ARBA" id="ARBA00023315"/>
    </source>
</evidence>
<dbReference type="CDD" id="cd04301">
    <property type="entry name" value="NAT_SF"/>
    <property type="match status" value="1"/>
</dbReference>
<dbReference type="GO" id="GO:0120518">
    <property type="term" value="F:protein N-terminal-methionine acetyltransferase activity"/>
    <property type="evidence" value="ECO:0007669"/>
    <property type="project" value="UniProtKB-EC"/>
</dbReference>
<dbReference type="Gene3D" id="3.40.630.30">
    <property type="match status" value="1"/>
</dbReference>
<evidence type="ECO:0000256" key="7">
    <source>
        <dbReference type="ARBA" id="ARBA00026111"/>
    </source>
</evidence>
<dbReference type="EMBL" id="MTYJ01000227">
    <property type="protein sequence ID" value="OWA51445.1"/>
    <property type="molecule type" value="Genomic_DNA"/>
</dbReference>
<comment type="similarity">
    <text evidence="6">Belongs to the acetyltransferase family. NAA60 subfamily.</text>
</comment>
<evidence type="ECO:0000256" key="9">
    <source>
        <dbReference type="ARBA" id="ARBA00048017"/>
    </source>
</evidence>
<dbReference type="OrthoDB" id="47017at2759"/>
<dbReference type="Pfam" id="PF00583">
    <property type="entry name" value="Acetyltransf_1"/>
    <property type="match status" value="1"/>
</dbReference>
<evidence type="ECO:0000256" key="3">
    <source>
        <dbReference type="ARBA" id="ARBA00022829"/>
    </source>
</evidence>
<evidence type="ECO:0000259" key="11">
    <source>
        <dbReference type="PROSITE" id="PS51186"/>
    </source>
</evidence>
<dbReference type="InterPro" id="IPR045141">
    <property type="entry name" value="NAA60-like"/>
</dbReference>
<accession>A0A9X6NCJ5</accession>
<keyword evidence="13" id="KW-1185">Reference proteome</keyword>
<feature type="domain" description="N-acetyltransferase" evidence="11">
    <location>
        <begin position="1"/>
        <end position="165"/>
    </location>
</feature>
<dbReference type="GO" id="GO:0000139">
    <property type="term" value="C:Golgi membrane"/>
    <property type="evidence" value="ECO:0007669"/>
    <property type="project" value="TreeGrafter"/>
</dbReference>
<sequence length="263" mass="29203">MEFHMSTPAPEHAEEIQAFCLEVFPASYDNNWYGYMLACDTVYKICYRHKGQLVALIVGQVARREAWNGVVQSSAESLLSEDPQKVTAYIMLLGVQENFRRCGLGSKLLISFMRTVNAAWPSVPRSFYLHVATENAAAIEMYRRHGFRRAQLLLNYYDYSRKSNDTAASGGAGASPPDYHDAFLYVKECRPAVGVEMLDSLWDCLACTATSAMTLAQKVISAVLVTPAQLIFHYTKNVLSLLPLPVQKSGFGPLKAQSATKVV</sequence>
<dbReference type="Proteomes" id="UP000192578">
    <property type="component" value="Unassembled WGS sequence"/>
</dbReference>
<evidence type="ECO:0000256" key="4">
    <source>
        <dbReference type="ARBA" id="ARBA00022853"/>
    </source>
</evidence>
<protein>
    <recommendedName>
        <fullName evidence="8">N-alpha-acetyltransferase 60</fullName>
        <ecNumber evidence="7">2.3.1.259</ecNumber>
        <ecNumber evidence="1">2.3.1.48</ecNumber>
    </recommendedName>
</protein>
<evidence type="ECO:0000256" key="8">
    <source>
        <dbReference type="ARBA" id="ARBA00026144"/>
    </source>
</evidence>
<proteinExistence type="inferred from homology"/>
<evidence type="ECO:0000256" key="2">
    <source>
        <dbReference type="ARBA" id="ARBA00022679"/>
    </source>
</evidence>
<comment type="catalytic activity">
    <reaction evidence="9">
        <text>L-lysyl-[protein] + acetyl-CoA = N(6)-acetyl-L-lysyl-[protein] + CoA + H(+)</text>
        <dbReference type="Rhea" id="RHEA:45948"/>
        <dbReference type="Rhea" id="RHEA-COMP:9752"/>
        <dbReference type="Rhea" id="RHEA-COMP:10731"/>
        <dbReference type="ChEBI" id="CHEBI:15378"/>
        <dbReference type="ChEBI" id="CHEBI:29969"/>
        <dbReference type="ChEBI" id="CHEBI:57287"/>
        <dbReference type="ChEBI" id="CHEBI:57288"/>
        <dbReference type="ChEBI" id="CHEBI:61930"/>
        <dbReference type="EC" id="2.3.1.48"/>
    </reaction>
</comment>
<dbReference type="GO" id="GO:0007059">
    <property type="term" value="P:chromosome segregation"/>
    <property type="evidence" value="ECO:0007669"/>
    <property type="project" value="UniProtKB-KW"/>
</dbReference>
<dbReference type="EC" id="2.3.1.259" evidence="7"/>
<keyword evidence="2" id="KW-0808">Transferase</keyword>
<gene>
    <name evidence="12" type="ORF">BV898_15926</name>
</gene>
<keyword evidence="5" id="KW-0012">Acyltransferase</keyword>
<name>A0A9X6NCJ5_HYPEX</name>
<dbReference type="SUPFAM" id="SSF55729">
    <property type="entry name" value="Acyl-CoA N-acyltransferases (Nat)"/>
    <property type="match status" value="1"/>
</dbReference>
<evidence type="ECO:0000313" key="13">
    <source>
        <dbReference type="Proteomes" id="UP000192578"/>
    </source>
</evidence>